<dbReference type="GO" id="GO:0031462">
    <property type="term" value="C:Cul2-RING ubiquitin ligase complex"/>
    <property type="evidence" value="ECO:0007669"/>
    <property type="project" value="TreeGrafter"/>
</dbReference>
<dbReference type="PANTHER" id="PTHR12904">
    <property type="match status" value="1"/>
</dbReference>
<proteinExistence type="predicted"/>
<dbReference type="PANTHER" id="PTHR12904:SF28">
    <property type="entry name" value="ATP SYNTHASE SUBUNIT ALPHA-RELATED"/>
    <property type="match status" value="1"/>
</dbReference>
<organism evidence="2">
    <name type="scientific">Caenorhabditis brenneri</name>
    <name type="common">Nematode worm</name>
    <dbReference type="NCBI Taxonomy" id="135651"/>
    <lineage>
        <taxon>Eukaryota</taxon>
        <taxon>Metazoa</taxon>
        <taxon>Ecdysozoa</taxon>
        <taxon>Nematoda</taxon>
        <taxon>Chromadorea</taxon>
        <taxon>Rhabditida</taxon>
        <taxon>Rhabditina</taxon>
        <taxon>Rhabditomorpha</taxon>
        <taxon>Rhabditoidea</taxon>
        <taxon>Rhabditidae</taxon>
        <taxon>Peloderinae</taxon>
        <taxon>Caenorhabditis</taxon>
    </lineage>
</organism>
<gene>
    <name evidence="1" type="ORF">CAEBREN_20756</name>
</gene>
<evidence type="ECO:0000313" key="2">
    <source>
        <dbReference type="Proteomes" id="UP000008068"/>
    </source>
</evidence>
<dbReference type="InterPro" id="IPR051341">
    <property type="entry name" value="Zyg-11_UBL_adapter"/>
</dbReference>
<dbReference type="Gene3D" id="3.80.10.10">
    <property type="entry name" value="Ribonuclease Inhibitor"/>
    <property type="match status" value="1"/>
</dbReference>
<accession>G0NJA9</accession>
<dbReference type="HOGENOM" id="CLU_381409_0_0_1"/>
<dbReference type="AlphaFoldDB" id="G0NJA9"/>
<dbReference type="InterPro" id="IPR032675">
    <property type="entry name" value="LRR_dom_sf"/>
</dbReference>
<dbReference type="EMBL" id="GL379894">
    <property type="protein sequence ID" value="EGT32158.1"/>
    <property type="molecule type" value="Genomic_DNA"/>
</dbReference>
<sequence>MIIPCLKTLCAHKTSDHIKDGNLSLSFRLPIDLSNRLHKDHESFLHLDYSKLQVTNIDVGEFEIPEDFERLSNFQLKSLRIGVYHLWNLENRFEGQEHKSLIDCFCECLASSRSSLNHIMIPIKDSLDKYWLEKFLDYFVNLRHLDILHATLGRFDADSEDDIEIRKFPSMKRIHPGVEYLNISNTLIYELNGISKLPNVTVLSMRNLEFESVGEIEELFSLRHLKFLDVSHRIGSINDPVSSIVNLLIASGNSLPELNELDCSNTVVTREELDELFRLNPTIEKIALHYTQAADYSKEGVTVFSARDIESALLTLKRYPVKDKNFYTMTIIDKMLLFLEAENLDFAKNETLLLECLEELLVNAGEFLSGRDWDMTEDSSVFQLVILLSERYMEHLSPEKIRHIFAVLIYTPGCSTFGYGILSVPNILDTPGLDIASLFQKVLNFFSSEPLAYTELHFNMVDVLKQLHAKTTPAIRNNSTGKERCISFLYTMLYALGQADHLEMPLCKLIAKTNKLMIFSMESELDLQIAVDLINRLGEQSHPHMKLFHLNAIRFVIYRLKLVDVEELAARVDLKVIMKCLLGDLRRPYRNTDEYLDRKLAFSAMEVLVYLYQFVGEDEFIGQLREITQNGQYYHYQIPVVQSDEKTDKQTFITCRESNLDDWRNSINKYIITYEAKLQRANLNKYRYRRMDTGCFSVRYECLQDPSADRNYRW</sequence>
<dbReference type="SUPFAM" id="SSF52047">
    <property type="entry name" value="RNI-like"/>
    <property type="match status" value="1"/>
</dbReference>
<dbReference type="OrthoDB" id="433501at2759"/>
<protein>
    <submittedName>
        <fullName evidence="1">Uncharacterized protein</fullName>
    </submittedName>
</protein>
<dbReference type="Proteomes" id="UP000008068">
    <property type="component" value="Unassembled WGS sequence"/>
</dbReference>
<dbReference type="FunCoup" id="G0NJA9">
    <property type="interactions" value="17"/>
</dbReference>
<evidence type="ECO:0000313" key="1">
    <source>
        <dbReference type="EMBL" id="EGT32158.1"/>
    </source>
</evidence>
<dbReference type="eggNOG" id="KOG3665">
    <property type="taxonomic scope" value="Eukaryota"/>
</dbReference>
<dbReference type="InParanoid" id="G0NJA9"/>
<reference evidence="2" key="1">
    <citation type="submission" date="2011-07" db="EMBL/GenBank/DDBJ databases">
        <authorList>
            <consortium name="Caenorhabditis brenneri Sequencing and Analysis Consortium"/>
            <person name="Wilson R.K."/>
        </authorList>
    </citation>
    <scope>NUCLEOTIDE SEQUENCE [LARGE SCALE GENOMIC DNA]</scope>
    <source>
        <strain evidence="2">PB2801</strain>
    </source>
</reference>
<keyword evidence="2" id="KW-1185">Reference proteome</keyword>
<name>G0NJA9_CAEBE</name>